<evidence type="ECO:0000256" key="1">
    <source>
        <dbReference type="SAM" id="MobiDB-lite"/>
    </source>
</evidence>
<reference evidence="3" key="1">
    <citation type="journal article" date="2019" name="Int. J. Syst. Evol. Microbiol.">
        <title>The Global Catalogue of Microorganisms (GCM) 10K type strain sequencing project: providing services to taxonomists for standard genome sequencing and annotation.</title>
        <authorList>
            <consortium name="The Broad Institute Genomics Platform"/>
            <consortium name="The Broad Institute Genome Sequencing Center for Infectious Disease"/>
            <person name="Wu L."/>
            <person name="Ma J."/>
        </authorList>
    </citation>
    <scope>NUCLEOTIDE SEQUENCE [LARGE SCALE GENOMIC DNA]</scope>
    <source>
        <strain evidence="3">CCUG 57113</strain>
    </source>
</reference>
<feature type="compositionally biased region" description="Polar residues" evidence="1">
    <location>
        <begin position="142"/>
        <end position="166"/>
    </location>
</feature>
<keyword evidence="3" id="KW-1185">Reference proteome</keyword>
<feature type="compositionally biased region" description="Basic and acidic residues" evidence="1">
    <location>
        <begin position="195"/>
        <end position="205"/>
    </location>
</feature>
<accession>A0ABW0LXD7</accession>
<name>A0ABW0LXD7_9BACL</name>
<dbReference type="EMBL" id="JBHSMH010000067">
    <property type="protein sequence ID" value="MFC5470534.1"/>
    <property type="molecule type" value="Genomic_DNA"/>
</dbReference>
<protein>
    <submittedName>
        <fullName evidence="2">Uncharacterized protein</fullName>
    </submittedName>
</protein>
<evidence type="ECO:0000313" key="2">
    <source>
        <dbReference type="EMBL" id="MFC5470534.1"/>
    </source>
</evidence>
<organism evidence="2 3">
    <name type="scientific">Cohnella suwonensis</name>
    <dbReference type="NCBI Taxonomy" id="696072"/>
    <lineage>
        <taxon>Bacteria</taxon>
        <taxon>Bacillati</taxon>
        <taxon>Bacillota</taxon>
        <taxon>Bacilli</taxon>
        <taxon>Bacillales</taxon>
        <taxon>Paenibacillaceae</taxon>
        <taxon>Cohnella</taxon>
    </lineage>
</organism>
<feature type="region of interest" description="Disordered" evidence="1">
    <location>
        <begin position="102"/>
        <end position="208"/>
    </location>
</feature>
<proteinExistence type="predicted"/>
<evidence type="ECO:0000313" key="3">
    <source>
        <dbReference type="Proteomes" id="UP001596105"/>
    </source>
</evidence>
<sequence>MGHRRRKSGRARRAGVRAIRRLRKLDPIVAGLAALIVVLSVAWGGLYWKESSGQSPVAYAEANIGANYERQEGKVASVSRIVSSSIPVAGAEADYVKAYESPGESNAGIRAQDEEYLPPGETTRPEGRGTKEANAPTGDPRGSQQPQSALDGNGSESPIGGSTQPPGGTAEASPAPSGADDELPVEPSAETSMSPEEKYGQEMEKAQASCASLMNGKMEEAEEALKPIDRGNPFEAKAWSDTWTRELSGAEASCDESFAALTERAMGESVSQGIIDEWTLAYEARKKELQADSQAKLQRLLKG</sequence>
<dbReference type="Proteomes" id="UP001596105">
    <property type="component" value="Unassembled WGS sequence"/>
</dbReference>
<comment type="caution">
    <text evidence="2">The sequence shown here is derived from an EMBL/GenBank/DDBJ whole genome shotgun (WGS) entry which is preliminary data.</text>
</comment>
<gene>
    <name evidence="2" type="ORF">ACFPPD_17725</name>
</gene>
<dbReference type="RefSeq" id="WP_209749036.1">
    <property type="nucleotide sequence ID" value="NZ_JBHSMH010000067.1"/>
</dbReference>